<name>A0A6M6E5N4_PRIMG</name>
<protein>
    <submittedName>
        <fullName evidence="1">Uncharacterized protein</fullName>
    </submittedName>
</protein>
<reference evidence="1 2" key="1">
    <citation type="submission" date="2019-10" db="EMBL/GenBank/DDBJ databases">
        <title>Complete genome sequences for adaption low water activity.</title>
        <authorList>
            <person name="Zhao L."/>
            <person name="Zhong J."/>
        </authorList>
    </citation>
    <scope>NUCLEOTIDE SEQUENCE [LARGE SCALE GENOMIC DNA]</scope>
    <source>
        <strain evidence="1 2">FDU301</strain>
        <plasmid evidence="2">pfdu301a</plasmid>
    </source>
</reference>
<dbReference type="EMBL" id="CP045273">
    <property type="protein sequence ID" value="QJX80439.1"/>
    <property type="molecule type" value="Genomic_DNA"/>
</dbReference>
<sequence length="75" mass="8690">MRDKYAVLFFTIGEGYTLDIKENQSLDEVIRGEKKYVAECGLKDNDILHILKVKSDGSTELIYDIRYGFIEHFAI</sequence>
<dbReference type="Proteomes" id="UP000501076">
    <property type="component" value="Plasmid pFDU301A"/>
</dbReference>
<gene>
    <name evidence="1" type="ORF">FDZ14_30595</name>
</gene>
<evidence type="ECO:0000313" key="1">
    <source>
        <dbReference type="EMBL" id="QJX80439.1"/>
    </source>
</evidence>
<geneLocation type="plasmid" evidence="2">
    <name>pfdu301a</name>
</geneLocation>
<accession>A0A6M6E5N4</accession>
<dbReference type="AlphaFoldDB" id="A0A6M6E5N4"/>
<dbReference type="RefSeq" id="WP_171778429.1">
    <property type="nucleotide sequence ID" value="NZ_CP045273.1"/>
</dbReference>
<evidence type="ECO:0000313" key="2">
    <source>
        <dbReference type="Proteomes" id="UP000501076"/>
    </source>
</evidence>
<organism evidence="1 2">
    <name type="scientific">Priestia megaterium</name>
    <name type="common">Bacillus megaterium</name>
    <dbReference type="NCBI Taxonomy" id="1404"/>
    <lineage>
        <taxon>Bacteria</taxon>
        <taxon>Bacillati</taxon>
        <taxon>Bacillota</taxon>
        <taxon>Bacilli</taxon>
        <taxon>Bacillales</taxon>
        <taxon>Bacillaceae</taxon>
        <taxon>Priestia</taxon>
    </lineage>
</organism>
<keyword evidence="1" id="KW-0614">Plasmid</keyword>
<proteinExistence type="predicted"/>